<evidence type="ECO:0000256" key="11">
    <source>
        <dbReference type="ARBA" id="ARBA00023136"/>
    </source>
</evidence>
<evidence type="ECO:0008006" key="18">
    <source>
        <dbReference type="Google" id="ProtNLM"/>
    </source>
</evidence>
<dbReference type="InterPro" id="IPR007484">
    <property type="entry name" value="Peptidase_M28"/>
</dbReference>
<name>A0ABQ9ELB0_TEGGR</name>
<keyword evidence="6" id="KW-0378">Hydrolase</keyword>
<dbReference type="Pfam" id="PF04389">
    <property type="entry name" value="Peptidase_M28"/>
    <property type="match status" value="1"/>
</dbReference>
<evidence type="ECO:0000259" key="15">
    <source>
        <dbReference type="Pfam" id="PF22249"/>
    </source>
</evidence>
<keyword evidence="9 13" id="KW-1133">Transmembrane helix</keyword>
<feature type="transmembrane region" description="Helical" evidence="13">
    <location>
        <begin position="246"/>
        <end position="279"/>
    </location>
</feature>
<keyword evidence="4 13" id="KW-0812">Transmembrane</keyword>
<reference evidence="16 17" key="1">
    <citation type="submission" date="2022-12" db="EMBL/GenBank/DDBJ databases">
        <title>Chromosome-level genome of Tegillarca granosa.</title>
        <authorList>
            <person name="Kim J."/>
        </authorList>
    </citation>
    <scope>NUCLEOTIDE SEQUENCE [LARGE SCALE GENOMIC DNA]</scope>
    <source>
        <strain evidence="16">Teg-2019</strain>
        <tissue evidence="16">Adductor muscle</tissue>
    </source>
</reference>
<keyword evidence="12" id="KW-0325">Glycoprotein</keyword>
<evidence type="ECO:0000256" key="12">
    <source>
        <dbReference type="ARBA" id="ARBA00023180"/>
    </source>
</evidence>
<dbReference type="InterPro" id="IPR053974">
    <property type="entry name" value="ERMP1_1-A_TM"/>
</dbReference>
<evidence type="ECO:0000256" key="6">
    <source>
        <dbReference type="ARBA" id="ARBA00022801"/>
    </source>
</evidence>
<keyword evidence="17" id="KW-1185">Reference proteome</keyword>
<keyword evidence="8" id="KW-0862">Zinc</keyword>
<feature type="domain" description="Endoplasmic reticulum metallopeptidase 1/1-A TM" evidence="15">
    <location>
        <begin position="244"/>
        <end position="360"/>
    </location>
</feature>
<dbReference type="SUPFAM" id="SSF53187">
    <property type="entry name" value="Zn-dependent exopeptidases"/>
    <property type="match status" value="1"/>
</dbReference>
<comment type="caution">
    <text evidence="16">The sequence shown here is derived from an EMBL/GenBank/DDBJ whole genome shotgun (WGS) entry which is preliminary data.</text>
</comment>
<evidence type="ECO:0000256" key="3">
    <source>
        <dbReference type="ARBA" id="ARBA00022670"/>
    </source>
</evidence>
<keyword evidence="11 13" id="KW-0472">Membrane</keyword>
<keyword evidence="5" id="KW-0479">Metal-binding</keyword>
<evidence type="ECO:0000256" key="4">
    <source>
        <dbReference type="ARBA" id="ARBA00022692"/>
    </source>
</evidence>
<evidence type="ECO:0000313" key="16">
    <source>
        <dbReference type="EMBL" id="KAJ8306038.1"/>
    </source>
</evidence>
<keyword evidence="3" id="KW-0645">Protease</keyword>
<evidence type="ECO:0000256" key="7">
    <source>
        <dbReference type="ARBA" id="ARBA00022824"/>
    </source>
</evidence>
<dbReference type="CDD" id="cd03875">
    <property type="entry name" value="M28_Fxna_like"/>
    <property type="match status" value="1"/>
</dbReference>
<evidence type="ECO:0000256" key="10">
    <source>
        <dbReference type="ARBA" id="ARBA00023049"/>
    </source>
</evidence>
<keyword evidence="10" id="KW-0482">Metalloprotease</keyword>
<evidence type="ECO:0000259" key="14">
    <source>
        <dbReference type="Pfam" id="PF04389"/>
    </source>
</evidence>
<comment type="subcellular location">
    <subcellularLocation>
        <location evidence="2">Endoplasmic reticulum membrane</location>
        <topology evidence="2">Multi-pass membrane protein</topology>
    </subcellularLocation>
</comment>
<comment type="cofactor">
    <cofactor evidence="1">
        <name>Zn(2+)</name>
        <dbReference type="ChEBI" id="CHEBI:29105"/>
    </cofactor>
</comment>
<feature type="domain" description="Peptidase M28" evidence="14">
    <location>
        <begin position="7"/>
        <end position="171"/>
    </location>
</feature>
<feature type="transmembrane region" description="Helical" evidence="13">
    <location>
        <begin position="285"/>
        <end position="302"/>
    </location>
</feature>
<proteinExistence type="predicted"/>
<gene>
    <name evidence="16" type="ORF">KUTeg_016583</name>
</gene>
<keyword evidence="7" id="KW-0256">Endoplasmic reticulum</keyword>
<dbReference type="PANTHER" id="PTHR12147:SF22">
    <property type="entry name" value="ENDOPLASMIC RETICULUM METALLOPEPTIDASE 1"/>
    <property type="match status" value="1"/>
</dbReference>
<feature type="transmembrane region" description="Helical" evidence="13">
    <location>
        <begin position="209"/>
        <end position="226"/>
    </location>
</feature>
<evidence type="ECO:0000313" key="17">
    <source>
        <dbReference type="Proteomes" id="UP001217089"/>
    </source>
</evidence>
<dbReference type="InterPro" id="IPR048024">
    <property type="entry name" value="Fxna-like_M28_dom"/>
</dbReference>
<dbReference type="Proteomes" id="UP001217089">
    <property type="component" value="Unassembled WGS sequence"/>
</dbReference>
<dbReference type="EMBL" id="JARBDR010000813">
    <property type="protein sequence ID" value="KAJ8306038.1"/>
    <property type="molecule type" value="Genomic_DNA"/>
</dbReference>
<evidence type="ECO:0000256" key="9">
    <source>
        <dbReference type="ARBA" id="ARBA00022989"/>
    </source>
</evidence>
<dbReference type="Pfam" id="PF22249">
    <property type="entry name" value="ERMP1-TM"/>
    <property type="match status" value="1"/>
</dbReference>
<dbReference type="PANTHER" id="PTHR12147">
    <property type="entry name" value="METALLOPEPTIDASE M28 FAMILY MEMBER"/>
    <property type="match status" value="1"/>
</dbReference>
<feature type="transmembrane region" description="Helical" evidence="13">
    <location>
        <begin position="322"/>
        <end position="354"/>
    </location>
</feature>
<dbReference type="InterPro" id="IPR045175">
    <property type="entry name" value="M28_fam"/>
</dbReference>
<sequence length="377" mass="42318">MISLFTGAGDNAVSCSVMLEILRALSHSDHKLRHGIIFLFNGAEENVLQASHGFITQHPWASTIKAFVNLDSAGAGGWEIVFQTGPEHPWLVRAYAEAAHYPFASVLGQELFQAGIIPSDTDFRIFRDFGKIPGLDIAHVANGYVYHTLNDKTDYIPEGCIQRAGENIMNLLKELASNPKLADPGLDKHGAMVFFDFVGYFMIHYPQRIGNILNCVVVGFAFLSVYMKISKRQSQVASSLQHIKYIIGAMMVIFGSWMVTFVAVIIFGLLLSFAGYSLFWYTNTYNILTVYIMPGLIIVLSIHDSIKEKYLKQFEPWYIESVFFDASLLIWSLFVIILTYLGVGSAALIMFWVFGPVILREAAFQVFEKSIYECHIS</sequence>
<evidence type="ECO:0000256" key="5">
    <source>
        <dbReference type="ARBA" id="ARBA00022723"/>
    </source>
</evidence>
<protein>
    <recommendedName>
        <fullName evidence="18">Peptidase M28 domain-containing protein</fullName>
    </recommendedName>
</protein>
<evidence type="ECO:0000256" key="8">
    <source>
        <dbReference type="ARBA" id="ARBA00022833"/>
    </source>
</evidence>
<organism evidence="16 17">
    <name type="scientific">Tegillarca granosa</name>
    <name type="common">Malaysian cockle</name>
    <name type="synonym">Anadara granosa</name>
    <dbReference type="NCBI Taxonomy" id="220873"/>
    <lineage>
        <taxon>Eukaryota</taxon>
        <taxon>Metazoa</taxon>
        <taxon>Spiralia</taxon>
        <taxon>Lophotrochozoa</taxon>
        <taxon>Mollusca</taxon>
        <taxon>Bivalvia</taxon>
        <taxon>Autobranchia</taxon>
        <taxon>Pteriomorphia</taxon>
        <taxon>Arcoida</taxon>
        <taxon>Arcoidea</taxon>
        <taxon>Arcidae</taxon>
        <taxon>Tegillarca</taxon>
    </lineage>
</organism>
<evidence type="ECO:0000256" key="1">
    <source>
        <dbReference type="ARBA" id="ARBA00001947"/>
    </source>
</evidence>
<evidence type="ECO:0000256" key="2">
    <source>
        <dbReference type="ARBA" id="ARBA00004477"/>
    </source>
</evidence>
<evidence type="ECO:0000256" key="13">
    <source>
        <dbReference type="SAM" id="Phobius"/>
    </source>
</evidence>
<accession>A0ABQ9ELB0</accession>
<dbReference type="Gene3D" id="3.40.630.10">
    <property type="entry name" value="Zn peptidases"/>
    <property type="match status" value="1"/>
</dbReference>